<dbReference type="GO" id="GO:0006508">
    <property type="term" value="P:proteolysis"/>
    <property type="evidence" value="ECO:0007669"/>
    <property type="project" value="UniProtKB-KW"/>
</dbReference>
<reference evidence="9" key="1">
    <citation type="submission" date="2020-01" db="EMBL/GenBank/DDBJ databases">
        <authorList>
            <person name="Richard D."/>
        </authorList>
    </citation>
    <scope>NUCLEOTIDE SEQUENCE</scope>
    <source>
        <strain evidence="9">JP541</strain>
    </source>
</reference>
<comment type="caution">
    <text evidence="9">The sequence shown here is derived from an EMBL/GenBank/DDBJ whole genome shotgun (WGS) entry which is preliminary data.</text>
</comment>
<keyword evidence="6 7" id="KW-0482">Metalloprotease</keyword>
<dbReference type="EMBL" id="JAABFR010001654">
    <property type="protein sequence ID" value="MBD4338574.1"/>
    <property type="molecule type" value="Genomic_DNA"/>
</dbReference>
<evidence type="ECO:0000256" key="4">
    <source>
        <dbReference type="ARBA" id="ARBA00022801"/>
    </source>
</evidence>
<evidence type="ECO:0000256" key="3">
    <source>
        <dbReference type="ARBA" id="ARBA00022723"/>
    </source>
</evidence>
<feature type="non-terminal residue" evidence="9">
    <location>
        <position position="1"/>
    </location>
</feature>
<evidence type="ECO:0000256" key="2">
    <source>
        <dbReference type="ARBA" id="ARBA00022670"/>
    </source>
</evidence>
<evidence type="ECO:0000313" key="9">
    <source>
        <dbReference type="EMBL" id="MBD4338574.1"/>
    </source>
</evidence>
<dbReference type="GO" id="GO:0046872">
    <property type="term" value="F:metal ion binding"/>
    <property type="evidence" value="ECO:0007669"/>
    <property type="project" value="UniProtKB-UniRule"/>
</dbReference>
<dbReference type="GO" id="GO:0004222">
    <property type="term" value="F:metalloendopeptidase activity"/>
    <property type="evidence" value="ECO:0007669"/>
    <property type="project" value="InterPro"/>
</dbReference>
<evidence type="ECO:0000256" key="7">
    <source>
        <dbReference type="RuleBase" id="RU003435"/>
    </source>
</evidence>
<organism evidence="9 10">
    <name type="scientific">Xanthomonas citri pv. citri</name>
    <dbReference type="NCBI Taxonomy" id="611301"/>
    <lineage>
        <taxon>Bacteria</taxon>
        <taxon>Pseudomonadati</taxon>
        <taxon>Pseudomonadota</taxon>
        <taxon>Gammaproteobacteria</taxon>
        <taxon>Lysobacterales</taxon>
        <taxon>Lysobacteraceae</taxon>
        <taxon>Xanthomonas</taxon>
    </lineage>
</organism>
<evidence type="ECO:0000256" key="1">
    <source>
        <dbReference type="ARBA" id="ARBA00006040"/>
    </source>
</evidence>
<proteinExistence type="inferred from homology"/>
<dbReference type="PANTHER" id="PTHR43660">
    <property type="entry name" value="DIPEPTIDYL CARBOXYPEPTIDASE"/>
    <property type="match status" value="1"/>
</dbReference>
<dbReference type="Gene3D" id="1.10.1370.10">
    <property type="entry name" value="Neurolysin, domain 3"/>
    <property type="match status" value="1"/>
</dbReference>
<keyword evidence="3 7" id="KW-0479">Metal-binding</keyword>
<dbReference type="InterPro" id="IPR024077">
    <property type="entry name" value="Neurolysin/TOP_dom2"/>
</dbReference>
<dbReference type="AlphaFoldDB" id="A0A8I0L5E5"/>
<dbReference type="PANTHER" id="PTHR43660:SF1">
    <property type="entry name" value="DIPEPTIDYL CARBOXYPEPTIDASE"/>
    <property type="match status" value="1"/>
</dbReference>
<dbReference type="InterPro" id="IPR045090">
    <property type="entry name" value="Pept_M3A_M3B"/>
</dbReference>
<protein>
    <recommendedName>
        <fullName evidence="8">Peptidase M3A/M3B catalytic domain-containing protein</fullName>
    </recommendedName>
</protein>
<evidence type="ECO:0000259" key="8">
    <source>
        <dbReference type="Pfam" id="PF01432"/>
    </source>
</evidence>
<dbReference type="Pfam" id="PF01432">
    <property type="entry name" value="Peptidase_M3"/>
    <property type="match status" value="1"/>
</dbReference>
<comment type="cofactor">
    <cofactor evidence="7">
        <name>Zn(2+)</name>
        <dbReference type="ChEBI" id="CHEBI:29105"/>
    </cofactor>
    <text evidence="7">Binds 1 zinc ion.</text>
</comment>
<dbReference type="GO" id="GO:0005829">
    <property type="term" value="C:cytosol"/>
    <property type="evidence" value="ECO:0007669"/>
    <property type="project" value="TreeGrafter"/>
</dbReference>
<evidence type="ECO:0000313" key="10">
    <source>
        <dbReference type="Proteomes" id="UP000653002"/>
    </source>
</evidence>
<keyword evidence="2 7" id="KW-0645">Protease</keyword>
<comment type="similarity">
    <text evidence="1 7">Belongs to the peptidase M3 family.</text>
</comment>
<dbReference type="Proteomes" id="UP000653002">
    <property type="component" value="Unassembled WGS sequence"/>
</dbReference>
<sequence>EAFKEHGIFDKKTADLFRYNVLEKGNSEDPMTLYKNFRGTEPQLEPMLKNRGMK</sequence>
<feature type="domain" description="Peptidase M3A/M3B catalytic" evidence="8">
    <location>
        <begin position="2"/>
        <end position="52"/>
    </location>
</feature>
<keyword evidence="5 7" id="KW-0862">Zinc</keyword>
<dbReference type="GO" id="GO:0004180">
    <property type="term" value="F:carboxypeptidase activity"/>
    <property type="evidence" value="ECO:0007669"/>
    <property type="project" value="TreeGrafter"/>
</dbReference>
<keyword evidence="4 7" id="KW-0378">Hydrolase</keyword>
<gene>
    <name evidence="9" type="ORF">GUH15_21465</name>
</gene>
<evidence type="ECO:0000256" key="6">
    <source>
        <dbReference type="ARBA" id="ARBA00023049"/>
    </source>
</evidence>
<name>A0A8I0L5E5_XANCI</name>
<dbReference type="SUPFAM" id="SSF55486">
    <property type="entry name" value="Metalloproteases ('zincins'), catalytic domain"/>
    <property type="match status" value="1"/>
</dbReference>
<accession>A0A8I0L5E5</accession>
<dbReference type="InterPro" id="IPR001567">
    <property type="entry name" value="Pept_M3A_M3B_dom"/>
</dbReference>
<evidence type="ECO:0000256" key="5">
    <source>
        <dbReference type="ARBA" id="ARBA00022833"/>
    </source>
</evidence>